<dbReference type="SMART" id="SM00060">
    <property type="entry name" value="FN3"/>
    <property type="match status" value="1"/>
</dbReference>
<evidence type="ECO:0000313" key="2">
    <source>
        <dbReference type="EMBL" id="EZH72222.1"/>
    </source>
</evidence>
<organism evidence="2 3">
    <name type="scientific">Aquimarina atlantica</name>
    <dbReference type="NCBI Taxonomy" id="1317122"/>
    <lineage>
        <taxon>Bacteria</taxon>
        <taxon>Pseudomonadati</taxon>
        <taxon>Bacteroidota</taxon>
        <taxon>Flavobacteriia</taxon>
        <taxon>Flavobacteriales</taxon>
        <taxon>Flavobacteriaceae</taxon>
        <taxon>Aquimarina</taxon>
    </lineage>
</organism>
<gene>
    <name evidence="2" type="ORF">ATO12_25140</name>
</gene>
<comment type="caution">
    <text evidence="2">The sequence shown here is derived from an EMBL/GenBank/DDBJ whole genome shotgun (WGS) entry which is preliminary data.</text>
</comment>
<dbReference type="OrthoDB" id="1521695at2"/>
<protein>
    <recommendedName>
        <fullName evidence="1">Fibronectin type-III domain-containing protein</fullName>
    </recommendedName>
</protein>
<dbReference type="RefSeq" id="WP_034245852.1">
    <property type="nucleotide sequence ID" value="NZ_AQRA01000009.1"/>
</dbReference>
<dbReference type="InterPro" id="IPR036116">
    <property type="entry name" value="FN3_sf"/>
</dbReference>
<keyword evidence="3" id="KW-1185">Reference proteome</keyword>
<dbReference type="SUPFAM" id="SSF55486">
    <property type="entry name" value="Metalloproteases ('zincins'), catalytic domain"/>
    <property type="match status" value="1"/>
</dbReference>
<accession>A0A023BQ82</accession>
<feature type="domain" description="Fibronectin type-III" evidence="1">
    <location>
        <begin position="286"/>
        <end position="375"/>
    </location>
</feature>
<sequence>MRKLILTLFIILYGFGQMMAQRFPITVVPQVNPPAPVNFYNYADQTTINSPLRVQLLLSDITISNEQIRLKVYFEGNGIAFESRDVVIGASSLFIDGGVPLVLTNTVLAPYFEFQNIKGINSNIYGSTIPEGSYQFCFEVFDFSTGNRLSSKTCASAFIYNNEPPLLNLPFKGTNIEPTEVENIVFQWTPRHINVSNIKYELSIVEIWDDQVDPQTAFLSQPPVFETTTTSTSFVYGPAQPQLLPEKRYAWRVKAKALQGIEEIGLFKNEGNSEIFWFSKTSPCSTLDNVSATPKGISKINVFWGEDPSEYSEYTIAYREANRPNAYWFTKRTNSGWTTIWDLKPGTTYEYKVKAKCKYQYGEYSDVQEVTTDTTQDETANYDCGITPDPIAIANQVGHPGLKIGDRITAGDFIVRIVEIDNQADGRITGRGYVGIPYLRSTHYGVKFDNILINTENQLAAGEIVTLYDPVYGESETMTVDINTDVVEIITGDEGETSQVEVGFVIESITVDENGAVIITGANGEEALVPGGRDLQISGSDGKVWKVEENGTVRALDGVMAEDGPATDDNTEGVEDNEIMQISETGVLITFIESGYYNFDALPDSAKDKLDTEEFYPSIPVVGGGTYTPAFKAISNISGNDFVKAVADFSDDSITNEDIVFKTKSGVEIPASWDQNVATLTLKKSYDYAITKVLATVKKGKGEKSTIAGVLNVVHLGSKAFTDVNIVLIPVNKAKVNRVEAEIKKIYSKVGVNLNITVGQRFQVPENIWDKEEPYGVLNAGDSGLLSHYSAEEAAINAYFKTTSEYRQDAYYVFVTDLKGVNSNENREIEGFMPLKSQFGYIFQSATDDARTIAHELGHGVFGLEHPFAEYGTEEATTHFMMDYKGGTAFNHMDWKNIFAPGFKLYWFQGDEDGESNVPNRKLLLQPDGRLFVAEGLTYIRPDKVTQINGAIYKIRNGGIEYTWNEDKRSYFNEETILSGIALQPEVNGKVLVNPGDKLYLYWYGLSCDQDVIYKTTWGFYNKNKEGFRIRDVIKEDAVTYVKPLGCPDDFVPDSNNYTDNCQGSDVAELNKQGRDFALKLGAILTKIQENKPIDKTEIVEALEGKWLCLVKGLHYEEHQERFLKILIEGEDYDSNVEETIVKLINSIKVENLNKFYTNVLMIKDNQRTVLDKLLVELENYTIQFLNDDNYDYFLDILPTIASQLNTDTKKWNIINSIINRGKKRDRKLNNDINISDIEKKAITKILMFLKDNQKYGEKMPMIAAFFNEMFISQHCSDIEDYKIVFNIAAKRSENREAFANYTRIERRQEYKESVLFKEVETIGTSWVLPPHKITMKSATGDYPIDMPYYWAKYNTEYETIGARAFLEKFITRYDTYLSDYKSDNSFWNTVSEKPEEISDVKLKQILSYINNKENKKSLRSVSVSKKLAVITRIIEEDPDAGDIDPVFKGIENDALVKLALSCQPIALVKHLEQIGYNNIYRKLSGDRLSKFLMLAGEAVVKAKKQIKLKPSEVEKYLEKPSSIPLKLEADMLETDLLSVEFANRVSIKINEQPAIPYNQMVLVYVSGSFKFLGHQFKKGDVLNIPAIQAFAISRQIDKELTKESAWLALDVLSFAVGIGELKLAFKVGGMITKATIVADVTSSGLGAIATLLNEDDISPALRSDLQMFSMVVGSWNELKGNPVTGHFINRLDNKLGARPIKTSAADKLREVMKKYSIPNSVTDIIEKIKDIRKANPNDKLLKEDLIILTSELWSGNPPNVTKLFEKHVAQAFDGWQVLRRADPNAVRTVELIEEVVMEIYGKGKKAVDLTNKIKSAGSFNNYKITEGMIIYNKLEYNKFIAKVTDFKKGDKTKLAVKAYILWGKNTQESWDELKKLFEDNNIKSFTDVPPRPNK</sequence>
<dbReference type="EMBL" id="AQRA01000009">
    <property type="protein sequence ID" value="EZH72222.1"/>
    <property type="molecule type" value="Genomic_DNA"/>
</dbReference>
<dbReference type="SUPFAM" id="SSF49265">
    <property type="entry name" value="Fibronectin type III"/>
    <property type="match status" value="1"/>
</dbReference>
<dbReference type="Pfam" id="PF00041">
    <property type="entry name" value="fn3"/>
    <property type="match status" value="1"/>
</dbReference>
<dbReference type="Gene3D" id="2.60.40.10">
    <property type="entry name" value="Immunoglobulins"/>
    <property type="match status" value="1"/>
</dbReference>
<dbReference type="InterPro" id="IPR003961">
    <property type="entry name" value="FN3_dom"/>
</dbReference>
<dbReference type="eggNOG" id="COG3179">
    <property type="taxonomic scope" value="Bacteria"/>
</dbReference>
<dbReference type="Proteomes" id="UP000023541">
    <property type="component" value="Unassembled WGS sequence"/>
</dbReference>
<dbReference type="CDD" id="cd00063">
    <property type="entry name" value="FN3"/>
    <property type="match status" value="1"/>
</dbReference>
<name>A0A023BQ82_9FLAO</name>
<proteinExistence type="predicted"/>
<reference evidence="2 3" key="1">
    <citation type="submission" date="2014-04" db="EMBL/GenBank/DDBJ databases">
        <title>Aquimarina sp. 22II-S11-z7 Genome Sequencing.</title>
        <authorList>
            <person name="Lai Q."/>
        </authorList>
    </citation>
    <scope>NUCLEOTIDE SEQUENCE [LARGE SCALE GENOMIC DNA]</scope>
    <source>
        <strain evidence="2 3">22II-S11-z7</strain>
    </source>
</reference>
<dbReference type="PROSITE" id="PS50853">
    <property type="entry name" value="FN3"/>
    <property type="match status" value="1"/>
</dbReference>
<dbReference type="STRING" id="1317122.ATO12_25140"/>
<dbReference type="InterPro" id="IPR013783">
    <property type="entry name" value="Ig-like_fold"/>
</dbReference>
<evidence type="ECO:0000259" key="1">
    <source>
        <dbReference type="PROSITE" id="PS50853"/>
    </source>
</evidence>
<evidence type="ECO:0000313" key="3">
    <source>
        <dbReference type="Proteomes" id="UP000023541"/>
    </source>
</evidence>